<evidence type="ECO:0000256" key="8">
    <source>
        <dbReference type="ARBA" id="ARBA00048679"/>
    </source>
</evidence>
<dbReference type="PROSITE" id="PS50011">
    <property type="entry name" value="PROTEIN_KINASE_DOM"/>
    <property type="match status" value="1"/>
</dbReference>
<protein>
    <recommendedName>
        <fullName evidence="1">non-specific serine/threonine protein kinase</fullName>
        <ecNumber evidence="1">2.7.11.1</ecNumber>
    </recommendedName>
</protein>
<keyword evidence="6 9" id="KW-0067">ATP-binding</keyword>
<dbReference type="PANTHER" id="PTHR24356:SF163">
    <property type="entry name" value="3-PHOSPHOINOSITIDE-DEPENDENT PROTEIN KINASE 1-RELATED"/>
    <property type="match status" value="1"/>
</dbReference>
<name>A0A7S1AFM8_NOCSC</name>
<accession>A0A7S1AFM8</accession>
<dbReference type="Pfam" id="PF00069">
    <property type="entry name" value="Pkinase"/>
    <property type="match status" value="1"/>
</dbReference>
<evidence type="ECO:0000256" key="1">
    <source>
        <dbReference type="ARBA" id="ARBA00012513"/>
    </source>
</evidence>
<evidence type="ECO:0000256" key="4">
    <source>
        <dbReference type="ARBA" id="ARBA00022741"/>
    </source>
</evidence>
<evidence type="ECO:0000256" key="7">
    <source>
        <dbReference type="ARBA" id="ARBA00047899"/>
    </source>
</evidence>
<dbReference type="InterPro" id="IPR050236">
    <property type="entry name" value="Ser_Thr_kinase_AGC"/>
</dbReference>
<dbReference type="PANTHER" id="PTHR24356">
    <property type="entry name" value="SERINE/THREONINE-PROTEIN KINASE"/>
    <property type="match status" value="1"/>
</dbReference>
<organism evidence="12">
    <name type="scientific">Noctiluca scintillans</name>
    <name type="common">Sea sparkle</name>
    <name type="synonym">Red tide dinoflagellate</name>
    <dbReference type="NCBI Taxonomy" id="2966"/>
    <lineage>
        <taxon>Eukaryota</taxon>
        <taxon>Sar</taxon>
        <taxon>Alveolata</taxon>
        <taxon>Dinophyceae</taxon>
        <taxon>Noctilucales</taxon>
        <taxon>Noctilucaceae</taxon>
        <taxon>Noctiluca</taxon>
    </lineage>
</organism>
<dbReference type="GO" id="GO:0005524">
    <property type="term" value="F:ATP binding"/>
    <property type="evidence" value="ECO:0007669"/>
    <property type="project" value="UniProtKB-UniRule"/>
</dbReference>
<evidence type="ECO:0000259" key="11">
    <source>
        <dbReference type="PROSITE" id="PS50011"/>
    </source>
</evidence>
<dbReference type="PROSITE" id="PS00107">
    <property type="entry name" value="PROTEIN_KINASE_ATP"/>
    <property type="match status" value="1"/>
</dbReference>
<dbReference type="InterPro" id="IPR008271">
    <property type="entry name" value="Ser/Thr_kinase_AS"/>
</dbReference>
<keyword evidence="2" id="KW-0723">Serine/threonine-protein kinase</keyword>
<dbReference type="GO" id="GO:0004674">
    <property type="term" value="F:protein serine/threonine kinase activity"/>
    <property type="evidence" value="ECO:0007669"/>
    <property type="project" value="UniProtKB-KW"/>
</dbReference>
<evidence type="ECO:0000256" key="2">
    <source>
        <dbReference type="ARBA" id="ARBA00022527"/>
    </source>
</evidence>
<comment type="catalytic activity">
    <reaction evidence="8">
        <text>L-seryl-[protein] + ATP = O-phospho-L-seryl-[protein] + ADP + H(+)</text>
        <dbReference type="Rhea" id="RHEA:17989"/>
        <dbReference type="Rhea" id="RHEA-COMP:9863"/>
        <dbReference type="Rhea" id="RHEA-COMP:11604"/>
        <dbReference type="ChEBI" id="CHEBI:15378"/>
        <dbReference type="ChEBI" id="CHEBI:29999"/>
        <dbReference type="ChEBI" id="CHEBI:30616"/>
        <dbReference type="ChEBI" id="CHEBI:83421"/>
        <dbReference type="ChEBI" id="CHEBI:456216"/>
        <dbReference type="EC" id="2.7.11.1"/>
    </reaction>
</comment>
<evidence type="ECO:0000313" key="12">
    <source>
        <dbReference type="EMBL" id="CAD8852734.1"/>
    </source>
</evidence>
<keyword evidence="3" id="KW-0808">Transferase</keyword>
<feature type="binding site" evidence="9">
    <location>
        <position position="52"/>
    </location>
    <ligand>
        <name>ATP</name>
        <dbReference type="ChEBI" id="CHEBI:30616"/>
    </ligand>
</feature>
<dbReference type="PROSITE" id="PS00108">
    <property type="entry name" value="PROTEIN_KINASE_ST"/>
    <property type="match status" value="1"/>
</dbReference>
<sequence>MPAVQDPTEGGKQKAACCQPENLEIGTLLGVGAFARVAIATDAKYNKQYALKMVDKKEAESRGRGTSMQVERNLLLVLRHKNIVKLNLTFQDKDTLFFLEELLVGGELASQIAFMGVCPLDFAKYYAAQILVALEYLHGQRVAHRDIKPENCVLTRDGHLKLIDFDAALNVPPEGQQPEIPSGATVSAIFGTLQYLPIEVIVDRALPWQACAIDLWALGCVIFQMLTGATPFSDQREAVIWQRIERMDYVFPDFVPAGGPREVITALLSPKPEMRLGHASEGIDALKRHDFFGGSLPAFAQLEHRRPPHRGMQPEADDMAGGLNCIFSDGNVEKRYTPPRANQMIAKPVRGSFVESWCSLAFTMKEAYSESFMGSHLSFSAESLTAGVDGDEEEKNDMEARRNSEPAARSLTLSLSRSVSGSYRGSHMNYQKKLWKQRLQHILRPDEEVVMGGRVVQRLRPCRLRRVLILTSFPRLIIINNTATSDGFSKIVRELDLTPRSSKRPLITVRGPENFVLRGRGFPVFCHDADNGAVQWAARISRQQQLFAKQSRSRTISSVLPNESSVSLADFGTRSRSQ</sequence>
<reference evidence="12" key="1">
    <citation type="submission" date="2021-01" db="EMBL/GenBank/DDBJ databases">
        <authorList>
            <person name="Corre E."/>
            <person name="Pelletier E."/>
            <person name="Niang G."/>
            <person name="Scheremetjew M."/>
            <person name="Finn R."/>
            <person name="Kale V."/>
            <person name="Holt S."/>
            <person name="Cochrane G."/>
            <person name="Meng A."/>
            <person name="Brown T."/>
            <person name="Cohen L."/>
        </authorList>
    </citation>
    <scope>NUCLEOTIDE SEQUENCE</scope>
</reference>
<dbReference type="AlphaFoldDB" id="A0A7S1AFM8"/>
<comment type="catalytic activity">
    <reaction evidence="7">
        <text>L-threonyl-[protein] + ATP = O-phospho-L-threonyl-[protein] + ADP + H(+)</text>
        <dbReference type="Rhea" id="RHEA:46608"/>
        <dbReference type="Rhea" id="RHEA-COMP:11060"/>
        <dbReference type="Rhea" id="RHEA-COMP:11605"/>
        <dbReference type="ChEBI" id="CHEBI:15378"/>
        <dbReference type="ChEBI" id="CHEBI:30013"/>
        <dbReference type="ChEBI" id="CHEBI:30616"/>
        <dbReference type="ChEBI" id="CHEBI:61977"/>
        <dbReference type="ChEBI" id="CHEBI:456216"/>
        <dbReference type="EC" id="2.7.11.1"/>
    </reaction>
</comment>
<gene>
    <name evidence="12" type="ORF">NSCI0253_LOCUS27084</name>
</gene>
<dbReference type="Gene3D" id="3.30.200.20">
    <property type="entry name" value="Phosphorylase Kinase, domain 1"/>
    <property type="match status" value="1"/>
</dbReference>
<proteinExistence type="predicted"/>
<feature type="region of interest" description="Disordered" evidence="10">
    <location>
        <begin position="387"/>
        <end position="407"/>
    </location>
</feature>
<evidence type="ECO:0000256" key="10">
    <source>
        <dbReference type="SAM" id="MobiDB-lite"/>
    </source>
</evidence>
<keyword evidence="4 9" id="KW-0547">Nucleotide-binding</keyword>
<dbReference type="Gene3D" id="1.10.510.10">
    <property type="entry name" value="Transferase(Phosphotransferase) domain 1"/>
    <property type="match status" value="1"/>
</dbReference>
<evidence type="ECO:0000256" key="6">
    <source>
        <dbReference type="ARBA" id="ARBA00022840"/>
    </source>
</evidence>
<dbReference type="InterPro" id="IPR000719">
    <property type="entry name" value="Prot_kinase_dom"/>
</dbReference>
<dbReference type="EMBL" id="HBFQ01038205">
    <property type="protein sequence ID" value="CAD8852734.1"/>
    <property type="molecule type" value="Transcribed_RNA"/>
</dbReference>
<dbReference type="EC" id="2.7.11.1" evidence="1"/>
<feature type="domain" description="Protein kinase" evidence="11">
    <location>
        <begin position="23"/>
        <end position="292"/>
    </location>
</feature>
<dbReference type="GO" id="GO:0035556">
    <property type="term" value="P:intracellular signal transduction"/>
    <property type="evidence" value="ECO:0007669"/>
    <property type="project" value="TreeGrafter"/>
</dbReference>
<dbReference type="InterPro" id="IPR017441">
    <property type="entry name" value="Protein_kinase_ATP_BS"/>
</dbReference>
<evidence type="ECO:0000256" key="9">
    <source>
        <dbReference type="PROSITE-ProRule" id="PRU10141"/>
    </source>
</evidence>
<dbReference type="InterPro" id="IPR011009">
    <property type="entry name" value="Kinase-like_dom_sf"/>
</dbReference>
<evidence type="ECO:0000256" key="3">
    <source>
        <dbReference type="ARBA" id="ARBA00022679"/>
    </source>
</evidence>
<dbReference type="SMART" id="SM00220">
    <property type="entry name" value="S_TKc"/>
    <property type="match status" value="1"/>
</dbReference>
<keyword evidence="5" id="KW-0418">Kinase</keyword>
<evidence type="ECO:0000256" key="5">
    <source>
        <dbReference type="ARBA" id="ARBA00022777"/>
    </source>
</evidence>
<dbReference type="SUPFAM" id="SSF56112">
    <property type="entry name" value="Protein kinase-like (PK-like)"/>
    <property type="match status" value="1"/>
</dbReference>